<evidence type="ECO:0000313" key="2">
    <source>
        <dbReference type="Proteomes" id="UP001303046"/>
    </source>
</evidence>
<proteinExistence type="predicted"/>
<accession>A0ABR1EJX8</accession>
<sequence>MQVRGDICTVHLSWHKNDDCGVLLLATKSGSATSTVRANGNGSESAKLEFEQLDLIPWEKGSTLTCAAYCQLFGTVAEKNLAENIAMSFCSPTTRVSRLLRTNGVPGKLVRLLDDMNQRTTTAVGTPGGCTTPFEVVTGVRQGAVAGVFLFNFATL</sequence>
<evidence type="ECO:0008006" key="3">
    <source>
        <dbReference type="Google" id="ProtNLM"/>
    </source>
</evidence>
<evidence type="ECO:0000313" key="1">
    <source>
        <dbReference type="EMBL" id="KAK6762196.1"/>
    </source>
</evidence>
<gene>
    <name evidence="1" type="primary">Necator_chrX.g23217</name>
    <name evidence="1" type="ORF">RB195_023054</name>
</gene>
<protein>
    <recommendedName>
        <fullName evidence="3">Reverse transcriptase domain-containing protein</fullName>
    </recommendedName>
</protein>
<keyword evidence="2" id="KW-1185">Reference proteome</keyword>
<dbReference type="EMBL" id="JAVFWL010000006">
    <property type="protein sequence ID" value="KAK6762196.1"/>
    <property type="molecule type" value="Genomic_DNA"/>
</dbReference>
<dbReference type="Proteomes" id="UP001303046">
    <property type="component" value="Unassembled WGS sequence"/>
</dbReference>
<organism evidence="1 2">
    <name type="scientific">Necator americanus</name>
    <name type="common">Human hookworm</name>
    <dbReference type="NCBI Taxonomy" id="51031"/>
    <lineage>
        <taxon>Eukaryota</taxon>
        <taxon>Metazoa</taxon>
        <taxon>Ecdysozoa</taxon>
        <taxon>Nematoda</taxon>
        <taxon>Chromadorea</taxon>
        <taxon>Rhabditida</taxon>
        <taxon>Rhabditina</taxon>
        <taxon>Rhabditomorpha</taxon>
        <taxon>Strongyloidea</taxon>
        <taxon>Ancylostomatidae</taxon>
        <taxon>Bunostominae</taxon>
        <taxon>Necator</taxon>
    </lineage>
</organism>
<reference evidence="1 2" key="1">
    <citation type="submission" date="2023-08" db="EMBL/GenBank/DDBJ databases">
        <title>A Necator americanus chromosomal reference genome.</title>
        <authorList>
            <person name="Ilik V."/>
            <person name="Petrzelkova K.J."/>
            <person name="Pardy F."/>
            <person name="Fuh T."/>
            <person name="Niatou-Singa F.S."/>
            <person name="Gouil Q."/>
            <person name="Baker L."/>
            <person name="Ritchie M.E."/>
            <person name="Jex A.R."/>
            <person name="Gazzola D."/>
            <person name="Li H."/>
            <person name="Toshio Fujiwara R."/>
            <person name="Zhan B."/>
            <person name="Aroian R.V."/>
            <person name="Pafco B."/>
            <person name="Schwarz E.M."/>
        </authorList>
    </citation>
    <scope>NUCLEOTIDE SEQUENCE [LARGE SCALE GENOMIC DNA]</scope>
    <source>
        <strain evidence="1 2">Aroian</strain>
        <tissue evidence="1">Whole animal</tissue>
    </source>
</reference>
<name>A0ABR1EJX8_NECAM</name>
<comment type="caution">
    <text evidence="1">The sequence shown here is derived from an EMBL/GenBank/DDBJ whole genome shotgun (WGS) entry which is preliminary data.</text>
</comment>